<feature type="chain" id="PRO_5026709694" description="Alpha/beta hydrolase" evidence="1">
    <location>
        <begin position="25"/>
        <end position="445"/>
    </location>
</feature>
<sequence>MLKKTMMAVTLSATLLLSTGVAGAAPSNTNKGTQATTPYYVNELSLPFKALEGYETERYWGVHNGAGYRIEVPKDWNGELVLWAHGYRGTGLELTVDVPTIREHFIKKGFAWAASSYSTNGYDVAQGVKDTHALGSLFNGKIGKPNKTYITGQSMGGHITAVAAEQYGSAYAGALPMCGVTGDTELFDYFTDFGFVAQALGGIKKENQVFIADVKYFNETVPKIKEKLGIGKLLPASSLTPDGLVLKKVTMNLTGGERPLYDFAWGAYKDFLFEQMPVDPSYIVAPKNVVNTTDSVYQFDEDMNTLSKEEENLNESTLRIEAHPSSKQKGLTGIPKVQGTHSMPMISLHNIGDLFVPFHMQQLHVKRAIAQGNEDLLVTRVIRDVKHCGFTAEEQTEAFDDLVLWVEEGVIPDGDDVLDPANVADNTFGTKFTSELRGYDPLKDK</sequence>
<keyword evidence="3" id="KW-1185">Reference proteome</keyword>
<evidence type="ECO:0008006" key="4">
    <source>
        <dbReference type="Google" id="ProtNLM"/>
    </source>
</evidence>
<dbReference type="EMBL" id="JAAIWM010000008">
    <property type="protein sequence ID" value="NEY73665.1"/>
    <property type="molecule type" value="Genomic_DNA"/>
</dbReference>
<dbReference type="Proteomes" id="UP000481043">
    <property type="component" value="Unassembled WGS sequence"/>
</dbReference>
<reference evidence="2 3" key="1">
    <citation type="submission" date="2020-02" db="EMBL/GenBank/DDBJ databases">
        <title>Bacillus aquiflavi sp. nov., isolated from yellow water of strong flavor Chinese baijiu in Yibin region of China.</title>
        <authorList>
            <person name="Xie J."/>
        </authorList>
    </citation>
    <scope>NUCLEOTIDE SEQUENCE [LARGE SCALE GENOMIC DNA]</scope>
    <source>
        <strain evidence="2 3">SA4</strain>
    </source>
</reference>
<keyword evidence="1" id="KW-0732">Signal</keyword>
<name>A0A6M0QBF7_9BACI</name>
<dbReference type="InterPro" id="IPR029058">
    <property type="entry name" value="AB_hydrolase_fold"/>
</dbReference>
<protein>
    <recommendedName>
        <fullName evidence="4">Alpha/beta hydrolase</fullName>
    </recommendedName>
</protein>
<evidence type="ECO:0000256" key="1">
    <source>
        <dbReference type="SAM" id="SignalP"/>
    </source>
</evidence>
<feature type="signal peptide" evidence="1">
    <location>
        <begin position="1"/>
        <end position="24"/>
    </location>
</feature>
<organism evidence="2 3">
    <name type="scientific">Bacillus mesophilus</name>
    <dbReference type="NCBI Taxonomy" id="1808955"/>
    <lineage>
        <taxon>Bacteria</taxon>
        <taxon>Bacillati</taxon>
        <taxon>Bacillota</taxon>
        <taxon>Bacilli</taxon>
        <taxon>Bacillales</taxon>
        <taxon>Bacillaceae</taxon>
        <taxon>Bacillus</taxon>
    </lineage>
</organism>
<dbReference type="AlphaFoldDB" id="A0A6M0QBF7"/>
<comment type="caution">
    <text evidence="2">The sequence shown here is derived from an EMBL/GenBank/DDBJ whole genome shotgun (WGS) entry which is preliminary data.</text>
</comment>
<accession>A0A6M0QBF7</accession>
<dbReference type="SUPFAM" id="SSF53474">
    <property type="entry name" value="alpha/beta-Hydrolases"/>
    <property type="match status" value="1"/>
</dbReference>
<proteinExistence type="predicted"/>
<evidence type="ECO:0000313" key="3">
    <source>
        <dbReference type="Proteomes" id="UP000481043"/>
    </source>
</evidence>
<dbReference type="RefSeq" id="WP_163181426.1">
    <property type="nucleotide sequence ID" value="NZ_JAAIWM010000008.1"/>
</dbReference>
<evidence type="ECO:0000313" key="2">
    <source>
        <dbReference type="EMBL" id="NEY73665.1"/>
    </source>
</evidence>
<dbReference type="Gene3D" id="3.40.50.1820">
    <property type="entry name" value="alpha/beta hydrolase"/>
    <property type="match status" value="1"/>
</dbReference>
<gene>
    <name evidence="2" type="ORF">G4D63_18270</name>
</gene>